<dbReference type="GO" id="GO:0051082">
    <property type="term" value="F:unfolded protein binding"/>
    <property type="evidence" value="ECO:0007669"/>
    <property type="project" value="InterPro"/>
</dbReference>
<dbReference type="EMBL" id="FOLH01000004">
    <property type="protein sequence ID" value="SFC33690.1"/>
    <property type="molecule type" value="Genomic_DNA"/>
</dbReference>
<evidence type="ECO:0000256" key="6">
    <source>
        <dbReference type="ARBA" id="ARBA00022519"/>
    </source>
</evidence>
<organism evidence="17 18">
    <name type="scientific">Marinospirillum celere</name>
    <dbReference type="NCBI Taxonomy" id="1122252"/>
    <lineage>
        <taxon>Bacteria</taxon>
        <taxon>Pseudomonadati</taxon>
        <taxon>Pseudomonadota</taxon>
        <taxon>Gammaproteobacteria</taxon>
        <taxon>Oceanospirillales</taxon>
        <taxon>Oceanospirillaceae</taxon>
        <taxon>Marinospirillum</taxon>
    </lineage>
</organism>
<evidence type="ECO:0000256" key="15">
    <source>
        <dbReference type="ARBA" id="ARBA00033028"/>
    </source>
</evidence>
<feature type="chain" id="PRO_5011709884" description="Lipase chaperone" evidence="16">
    <location>
        <begin position="21"/>
        <end position="271"/>
    </location>
</feature>
<dbReference type="RefSeq" id="WP_091963759.1">
    <property type="nucleotide sequence ID" value="NZ_FOLH01000004.1"/>
</dbReference>
<evidence type="ECO:0000256" key="13">
    <source>
        <dbReference type="ARBA" id="ARBA00030948"/>
    </source>
</evidence>
<dbReference type="Pfam" id="PF03280">
    <property type="entry name" value="Lipase_chap"/>
    <property type="match status" value="1"/>
</dbReference>
<proteinExistence type="inferred from homology"/>
<evidence type="ECO:0000256" key="10">
    <source>
        <dbReference type="ARBA" id="ARBA00023098"/>
    </source>
</evidence>
<evidence type="ECO:0000256" key="5">
    <source>
        <dbReference type="ARBA" id="ARBA00022475"/>
    </source>
</evidence>
<dbReference type="Proteomes" id="UP000199058">
    <property type="component" value="Unassembled WGS sequence"/>
</dbReference>
<comment type="subcellular location">
    <subcellularLocation>
        <location evidence="2">Cell inner membrane</location>
        <topology evidence="2">Single-pass membrane protein</topology>
        <orientation evidence="2">Periplasmic side</orientation>
    </subcellularLocation>
</comment>
<name>A0A1I1IKD8_9GAMM</name>
<keyword evidence="6" id="KW-0997">Cell inner membrane</keyword>
<comment type="similarity">
    <text evidence="3">Belongs to the lipase chaperone family.</text>
</comment>
<accession>A0A1I1IKD8</accession>
<evidence type="ECO:0000256" key="16">
    <source>
        <dbReference type="SAM" id="SignalP"/>
    </source>
</evidence>
<dbReference type="GO" id="GO:0006457">
    <property type="term" value="P:protein folding"/>
    <property type="evidence" value="ECO:0007669"/>
    <property type="project" value="InterPro"/>
</dbReference>
<dbReference type="OrthoDB" id="7025807at2"/>
<comment type="function">
    <text evidence="1">May be involved in the folding of the extracellular lipase during its passage through the periplasm.</text>
</comment>
<keyword evidence="11" id="KW-0472">Membrane</keyword>
<keyword evidence="18" id="KW-1185">Reference proteome</keyword>
<keyword evidence="10" id="KW-0443">Lipid metabolism</keyword>
<keyword evidence="12" id="KW-0143">Chaperone</keyword>
<reference evidence="17 18" key="1">
    <citation type="submission" date="2016-10" db="EMBL/GenBank/DDBJ databases">
        <authorList>
            <person name="de Groot N.N."/>
        </authorList>
    </citation>
    <scope>NUCLEOTIDE SEQUENCE [LARGE SCALE GENOMIC DNA]</scope>
    <source>
        <strain evidence="17 18">DSM 18438</strain>
    </source>
</reference>
<evidence type="ECO:0000256" key="8">
    <source>
        <dbReference type="ARBA" id="ARBA00022963"/>
    </source>
</evidence>
<evidence type="ECO:0000256" key="3">
    <source>
        <dbReference type="ARBA" id="ARBA00010358"/>
    </source>
</evidence>
<evidence type="ECO:0000256" key="2">
    <source>
        <dbReference type="ARBA" id="ARBA00004383"/>
    </source>
</evidence>
<evidence type="ECO:0000256" key="4">
    <source>
        <dbReference type="ARBA" id="ARBA00019692"/>
    </source>
</evidence>
<protein>
    <recommendedName>
        <fullName evidence="4">Lipase chaperone</fullName>
    </recommendedName>
    <alternativeName>
        <fullName evidence="15">Lipase foldase</fullName>
    </alternativeName>
    <alternativeName>
        <fullName evidence="13">Lipase helper protein</fullName>
    </alternativeName>
    <alternativeName>
        <fullName evidence="14">Lipase modulator</fullName>
    </alternativeName>
</protein>
<evidence type="ECO:0000313" key="18">
    <source>
        <dbReference type="Proteomes" id="UP000199058"/>
    </source>
</evidence>
<evidence type="ECO:0000256" key="7">
    <source>
        <dbReference type="ARBA" id="ARBA00022692"/>
    </source>
</evidence>
<evidence type="ECO:0000256" key="1">
    <source>
        <dbReference type="ARBA" id="ARBA00003280"/>
    </source>
</evidence>
<keyword evidence="8" id="KW-0442">Lipid degradation</keyword>
<dbReference type="GO" id="GO:0016042">
    <property type="term" value="P:lipid catabolic process"/>
    <property type="evidence" value="ECO:0007669"/>
    <property type="project" value="UniProtKB-KW"/>
</dbReference>
<keyword evidence="16" id="KW-0732">Signal</keyword>
<sequence>MTKTLSFLAVIALSFSIWSALNNKVSSSTSVVEVSAAAPDTQTASSVVADDQSAMTQKPAQTANTESNQDAIHYQTPMQSDQLELLPVLEGTGIDGFLAATEAGELVISLQTRDFFDYFLSQANLLEDPWQSIEQIHLLAEQHLPAQAAEEAKQLLDAYLGYQELAYQYLSQPLAPAQEQTPEYKIHVLEAAQQELMRLRRQVFEPPVVDAFFGMEEAYTDFALTRLTLMHDPYLEPQEKEAALQKAAAKLPAELRNSEARHREQLQALVE</sequence>
<keyword evidence="5" id="KW-1003">Cell membrane</keyword>
<dbReference type="InterPro" id="IPR004961">
    <property type="entry name" value="Lipase_chaperone"/>
</dbReference>
<dbReference type="SUPFAM" id="SSF158855">
    <property type="entry name" value="Lipase chaperone-like"/>
    <property type="match status" value="1"/>
</dbReference>
<evidence type="ECO:0000313" key="17">
    <source>
        <dbReference type="EMBL" id="SFC33690.1"/>
    </source>
</evidence>
<dbReference type="AlphaFoldDB" id="A0A1I1IKD8"/>
<feature type="signal peptide" evidence="16">
    <location>
        <begin position="1"/>
        <end position="20"/>
    </location>
</feature>
<evidence type="ECO:0000256" key="12">
    <source>
        <dbReference type="ARBA" id="ARBA00023186"/>
    </source>
</evidence>
<evidence type="ECO:0000256" key="9">
    <source>
        <dbReference type="ARBA" id="ARBA00022989"/>
    </source>
</evidence>
<evidence type="ECO:0000256" key="11">
    <source>
        <dbReference type="ARBA" id="ARBA00023136"/>
    </source>
</evidence>
<keyword evidence="9" id="KW-1133">Transmembrane helix</keyword>
<gene>
    <name evidence="17" type="ORF">SAMN05660443_2339</name>
</gene>
<dbReference type="GO" id="GO:0005886">
    <property type="term" value="C:plasma membrane"/>
    <property type="evidence" value="ECO:0007669"/>
    <property type="project" value="UniProtKB-SubCell"/>
</dbReference>
<keyword evidence="7" id="KW-0812">Transmembrane</keyword>
<evidence type="ECO:0000256" key="14">
    <source>
        <dbReference type="ARBA" id="ARBA00031542"/>
    </source>
</evidence>